<protein>
    <submittedName>
        <fullName evidence="1">Uncharacterized protein</fullName>
    </submittedName>
</protein>
<dbReference type="Proteomes" id="UP000289316">
    <property type="component" value="Unassembled WGS sequence"/>
</dbReference>
<evidence type="ECO:0000313" key="1">
    <source>
        <dbReference type="EMBL" id="RXV74871.1"/>
    </source>
</evidence>
<dbReference type="AlphaFoldDB" id="A0A4Q2B0A4"/>
<sequence>MKSSQAEQFEAILKEQQKILERLAIQALITTKVTKIKTLKQNSTAELAELASAMDHQTTQVLPESLAGALQGKTAQAAKSYLGAIKCPKLVTPLQEVSDETN</sequence>
<proteinExistence type="predicted"/>
<dbReference type="EMBL" id="QZFR01000017">
    <property type="protein sequence ID" value="RXV74871.1"/>
    <property type="molecule type" value="Genomic_DNA"/>
</dbReference>
<comment type="caution">
    <text evidence="1">The sequence shown here is derived from an EMBL/GenBank/DDBJ whole genome shotgun (WGS) entry which is preliminary data.</text>
</comment>
<organism evidence="1 2">
    <name type="scientific">Ligilactobacillus murinus</name>
    <dbReference type="NCBI Taxonomy" id="1622"/>
    <lineage>
        <taxon>Bacteria</taxon>
        <taxon>Bacillati</taxon>
        <taxon>Bacillota</taxon>
        <taxon>Bacilli</taxon>
        <taxon>Lactobacillales</taxon>
        <taxon>Lactobacillaceae</taxon>
        <taxon>Ligilactobacillus</taxon>
    </lineage>
</organism>
<evidence type="ECO:0000313" key="2">
    <source>
        <dbReference type="Proteomes" id="UP000289316"/>
    </source>
</evidence>
<name>A0A4Q2B0A4_9LACO</name>
<gene>
    <name evidence="1" type="ORF">D6C19_03745</name>
</gene>
<accession>A0A4Q2B0A4</accession>
<dbReference type="RefSeq" id="WP_089135844.1">
    <property type="nucleotide sequence ID" value="NZ_BDFM01000331.1"/>
</dbReference>
<reference evidence="1 2" key="1">
    <citation type="submission" date="2018-09" db="EMBL/GenBank/DDBJ databases">
        <title>Murine metabolic-syndrome-specific gut microbial biobank.</title>
        <authorList>
            <person name="Liu C."/>
        </authorList>
    </citation>
    <scope>NUCLEOTIDE SEQUENCE [LARGE SCALE GENOMIC DNA]</scope>
    <source>
        <strain evidence="1 2">C-30</strain>
    </source>
</reference>
<dbReference type="OrthoDB" id="9894205at2"/>